<dbReference type="InterPro" id="IPR016047">
    <property type="entry name" value="M23ase_b-sheet_dom"/>
</dbReference>
<proteinExistence type="predicted"/>
<sequence>MRKNLSLLIVLVSFLFFTTEGFAQSKKQQELEAQRQSILQEIKQINSLLFKTRGEKKSVLTQVEDLNQRIRTTENLIKITNRQANLLTREINDNLGKIDNLRTELTTLKEDYAAMIQKSYKSKSEQSRIMFLLSSEGFLQAYKRVQYMKQYTKYRKEQGEAIKEKTALLKILNKDLLEQNEKKKRLIAENERTKIELTKERKNQESLIASLKKDEGSFANQIRAKQKRANALDREIDKLIAEAIAAANKDSGEATNKGTTVKKSSKTFVMNAEAKALAANFTSNKGKLPWPITKGGIVVERYGRHRHAQFPNVEVFNSGVEIATETGTQARAVFEGTVLKIQQVKGANMNVMVRHGNYISVYNNLTNILVKKGDKVSTKQPLGTIYTNPTTGKTTFKFVIFQNTKRLNPADWIYKM</sequence>
<dbReference type="EMBL" id="CP049057">
    <property type="protein sequence ID" value="QIE60914.1"/>
    <property type="molecule type" value="Genomic_DNA"/>
</dbReference>
<dbReference type="CDD" id="cd12797">
    <property type="entry name" value="M23_peptidase"/>
    <property type="match status" value="1"/>
</dbReference>
<gene>
    <name evidence="4" type="ORF">G5B37_10380</name>
</gene>
<dbReference type="GO" id="GO:0004222">
    <property type="term" value="F:metalloendopeptidase activity"/>
    <property type="evidence" value="ECO:0007669"/>
    <property type="project" value="TreeGrafter"/>
</dbReference>
<evidence type="ECO:0000259" key="3">
    <source>
        <dbReference type="Pfam" id="PF01551"/>
    </source>
</evidence>
<protein>
    <submittedName>
        <fullName evidence="4">Peptidoglycan DD-metalloendopeptidase family protein</fullName>
    </submittedName>
</protein>
<keyword evidence="1" id="KW-0732">Signal</keyword>
<dbReference type="SUPFAM" id="SSF51261">
    <property type="entry name" value="Duplicated hybrid motif"/>
    <property type="match status" value="1"/>
</dbReference>
<evidence type="ECO:0000256" key="1">
    <source>
        <dbReference type="ARBA" id="ARBA00022729"/>
    </source>
</evidence>
<keyword evidence="2" id="KW-0175">Coiled coil</keyword>
<dbReference type="KEGG" id="mgel:G5B37_10380"/>
<accession>A0A6G6GR24</accession>
<evidence type="ECO:0000313" key="4">
    <source>
        <dbReference type="EMBL" id="QIE60914.1"/>
    </source>
</evidence>
<dbReference type="AlphaFoldDB" id="A0A6G6GR24"/>
<dbReference type="Gene3D" id="2.70.70.10">
    <property type="entry name" value="Glucose Permease (Domain IIA)"/>
    <property type="match status" value="1"/>
</dbReference>
<dbReference type="InterPro" id="IPR050570">
    <property type="entry name" value="Cell_wall_metabolism_enzyme"/>
</dbReference>
<reference evidence="4 5" key="1">
    <citation type="submission" date="2020-02" db="EMBL/GenBank/DDBJ databases">
        <title>Complete genome sequence of Flavobacteriaceae bacterium.</title>
        <authorList>
            <person name="Kim S.-J."/>
            <person name="Kim Y.-S."/>
            <person name="Kim K.-H."/>
        </authorList>
    </citation>
    <scope>NUCLEOTIDE SEQUENCE [LARGE SCALE GENOMIC DNA]</scope>
    <source>
        <strain evidence="4 5">RR4-40</strain>
    </source>
</reference>
<dbReference type="Gene3D" id="6.10.250.3150">
    <property type="match status" value="1"/>
</dbReference>
<keyword evidence="5" id="KW-1185">Reference proteome</keyword>
<evidence type="ECO:0000313" key="5">
    <source>
        <dbReference type="Proteomes" id="UP000505306"/>
    </source>
</evidence>
<feature type="domain" description="M23ase beta-sheet core" evidence="3">
    <location>
        <begin position="316"/>
        <end position="409"/>
    </location>
</feature>
<dbReference type="Proteomes" id="UP000505306">
    <property type="component" value="Chromosome"/>
</dbReference>
<dbReference type="InterPro" id="IPR011055">
    <property type="entry name" value="Dup_hybrid_motif"/>
</dbReference>
<dbReference type="Pfam" id="PF01551">
    <property type="entry name" value="Peptidase_M23"/>
    <property type="match status" value="1"/>
</dbReference>
<dbReference type="PANTHER" id="PTHR21666">
    <property type="entry name" value="PEPTIDASE-RELATED"/>
    <property type="match status" value="1"/>
</dbReference>
<feature type="coiled-coil region" evidence="2">
    <location>
        <begin position="162"/>
        <end position="249"/>
    </location>
</feature>
<organism evidence="4 5">
    <name type="scientific">Rasiella rasia</name>
    <dbReference type="NCBI Taxonomy" id="2744027"/>
    <lineage>
        <taxon>Bacteria</taxon>
        <taxon>Pseudomonadati</taxon>
        <taxon>Bacteroidota</taxon>
        <taxon>Flavobacteriia</taxon>
        <taxon>Flavobacteriales</taxon>
        <taxon>Flavobacteriaceae</taxon>
        <taxon>Rasiella</taxon>
    </lineage>
</organism>
<dbReference type="PANTHER" id="PTHR21666:SF289">
    <property type="entry name" value="L-ALA--D-GLU ENDOPEPTIDASE"/>
    <property type="match status" value="1"/>
</dbReference>
<evidence type="ECO:0000256" key="2">
    <source>
        <dbReference type="SAM" id="Coils"/>
    </source>
</evidence>
<feature type="coiled-coil region" evidence="2">
    <location>
        <begin position="28"/>
        <end position="118"/>
    </location>
</feature>
<name>A0A6G6GR24_9FLAO</name>